<dbReference type="AlphaFoldDB" id="A0A8B8DTY9"/>
<comment type="similarity">
    <text evidence="2 8">Belongs to the EMP24/GP25L family.</text>
</comment>
<reference evidence="13" key="1">
    <citation type="submission" date="2025-08" db="UniProtKB">
        <authorList>
            <consortium name="RefSeq"/>
        </authorList>
    </citation>
    <scope>IDENTIFICATION</scope>
    <source>
        <tissue evidence="13">Whole sample</tissue>
    </source>
</reference>
<feature type="domain" description="GOLD" evidence="11">
    <location>
        <begin position="45"/>
        <end position="129"/>
    </location>
</feature>
<feature type="transmembrane region" description="Helical" evidence="9">
    <location>
        <begin position="189"/>
        <end position="211"/>
    </location>
</feature>
<dbReference type="InterPro" id="IPR015720">
    <property type="entry name" value="Emp24-like"/>
</dbReference>
<dbReference type="OrthoDB" id="62956at2759"/>
<protein>
    <submittedName>
        <fullName evidence="13">Transmembrane emp24 domain-containing protein 7-like</fullName>
    </submittedName>
</protein>
<dbReference type="SMART" id="SM01190">
    <property type="entry name" value="EMP24_GP25L"/>
    <property type="match status" value="1"/>
</dbReference>
<keyword evidence="5 9" id="KW-1133">Transmembrane helix</keyword>
<organism evidence="12 13">
    <name type="scientific">Crassostrea virginica</name>
    <name type="common">Eastern oyster</name>
    <dbReference type="NCBI Taxonomy" id="6565"/>
    <lineage>
        <taxon>Eukaryota</taxon>
        <taxon>Metazoa</taxon>
        <taxon>Spiralia</taxon>
        <taxon>Lophotrochozoa</taxon>
        <taxon>Mollusca</taxon>
        <taxon>Bivalvia</taxon>
        <taxon>Autobranchia</taxon>
        <taxon>Pteriomorphia</taxon>
        <taxon>Ostreida</taxon>
        <taxon>Ostreoidea</taxon>
        <taxon>Ostreidae</taxon>
        <taxon>Crassostrea</taxon>
    </lineage>
</organism>
<sequence>MASYTRQALRPGRVWLVFLFIVSDFVSTVAASETALIFELPDKEHYCFSEEFSGTTVGKRFTFQYKVIRGGNNDVDAKVVSPNGLVLYKESRRRDGEFIFDSSKGEFKFCFGNEFSTFTHKIVYFELRNMEISNLAVEAGDAVPTVKTSAEASCDVIHEQMSSVVSRQRDYRLKEAMGRHLADTMNMGVTWWSVSQTIFILLAGIGQVFLLKTFFTERVPMKQDA</sequence>
<dbReference type="SUPFAM" id="SSF101576">
    <property type="entry name" value="Supernatant protein factor (SPF), C-terminal domain"/>
    <property type="match status" value="1"/>
</dbReference>
<dbReference type="GO" id="GO:0012505">
    <property type="term" value="C:endomembrane system"/>
    <property type="evidence" value="ECO:0007669"/>
    <property type="project" value="UniProtKB-SubCell"/>
</dbReference>
<keyword evidence="3 8" id="KW-0812">Transmembrane</keyword>
<accession>A0A8B8DTY9</accession>
<evidence type="ECO:0000256" key="3">
    <source>
        <dbReference type="ARBA" id="ARBA00022692"/>
    </source>
</evidence>
<dbReference type="GeneID" id="111129530"/>
<keyword evidence="4 10" id="KW-0732">Signal</keyword>
<evidence type="ECO:0000256" key="1">
    <source>
        <dbReference type="ARBA" id="ARBA00004479"/>
    </source>
</evidence>
<dbReference type="Pfam" id="PF01105">
    <property type="entry name" value="EMP24_GP25L"/>
    <property type="match status" value="1"/>
</dbReference>
<feature type="signal peptide" evidence="10">
    <location>
        <begin position="1"/>
        <end position="31"/>
    </location>
</feature>
<dbReference type="GO" id="GO:0016020">
    <property type="term" value="C:membrane"/>
    <property type="evidence" value="ECO:0007669"/>
    <property type="project" value="UniProtKB-SubCell"/>
</dbReference>
<evidence type="ECO:0000256" key="6">
    <source>
        <dbReference type="ARBA" id="ARBA00023136"/>
    </source>
</evidence>
<dbReference type="InterPro" id="IPR009038">
    <property type="entry name" value="GOLD_dom"/>
</dbReference>
<evidence type="ECO:0000313" key="12">
    <source>
        <dbReference type="Proteomes" id="UP000694844"/>
    </source>
</evidence>
<evidence type="ECO:0000313" key="13">
    <source>
        <dbReference type="RefSeq" id="XP_022331692.1"/>
    </source>
</evidence>
<evidence type="ECO:0000256" key="7">
    <source>
        <dbReference type="ARBA" id="ARBA00037847"/>
    </source>
</evidence>
<feature type="chain" id="PRO_5034055563" evidence="10">
    <location>
        <begin position="32"/>
        <end position="225"/>
    </location>
</feature>
<gene>
    <name evidence="13" type="primary">LOC111129530</name>
</gene>
<evidence type="ECO:0000256" key="10">
    <source>
        <dbReference type="SAM" id="SignalP"/>
    </source>
</evidence>
<dbReference type="PANTHER" id="PTHR22811">
    <property type="entry name" value="TRANSMEMBRANE EMP24 DOMAIN-CONTAINING PROTEIN"/>
    <property type="match status" value="1"/>
</dbReference>
<comment type="subcellular location">
    <subcellularLocation>
        <location evidence="7">Endomembrane system</location>
        <topology evidence="7">Single-pass membrane protein</topology>
    </subcellularLocation>
    <subcellularLocation>
        <location evidence="1 8">Membrane</location>
        <topology evidence="1 8">Single-pass type I membrane protein</topology>
    </subcellularLocation>
</comment>
<evidence type="ECO:0000256" key="2">
    <source>
        <dbReference type="ARBA" id="ARBA00007104"/>
    </source>
</evidence>
<evidence type="ECO:0000256" key="5">
    <source>
        <dbReference type="ARBA" id="ARBA00022989"/>
    </source>
</evidence>
<keyword evidence="12" id="KW-1185">Reference proteome</keyword>
<dbReference type="KEGG" id="cvn:111129530"/>
<evidence type="ECO:0000256" key="9">
    <source>
        <dbReference type="SAM" id="Phobius"/>
    </source>
</evidence>
<dbReference type="InterPro" id="IPR036598">
    <property type="entry name" value="GOLD_dom_sf"/>
</dbReference>
<dbReference type="PROSITE" id="PS50866">
    <property type="entry name" value="GOLD"/>
    <property type="match status" value="1"/>
</dbReference>
<evidence type="ECO:0000256" key="4">
    <source>
        <dbReference type="ARBA" id="ARBA00022729"/>
    </source>
</evidence>
<name>A0A8B8DTY9_CRAVI</name>
<evidence type="ECO:0000256" key="8">
    <source>
        <dbReference type="RuleBase" id="RU003827"/>
    </source>
</evidence>
<dbReference type="RefSeq" id="XP_022331692.1">
    <property type="nucleotide sequence ID" value="XM_022475984.1"/>
</dbReference>
<evidence type="ECO:0000259" key="11">
    <source>
        <dbReference type="PROSITE" id="PS50866"/>
    </source>
</evidence>
<dbReference type="Proteomes" id="UP000694844">
    <property type="component" value="Chromosome 4"/>
</dbReference>
<proteinExistence type="inferred from homology"/>
<keyword evidence="6 9" id="KW-0472">Membrane</keyword>